<dbReference type="Pfam" id="PF00873">
    <property type="entry name" value="ACR_tran"/>
    <property type="match status" value="1"/>
</dbReference>
<sequence length="1013" mass="109460">MDIARGSINRPLYTWIIMLTALFGGIWGFLNLGRLEDPAFTIKQAVVITQYPGASAEQVALEVTEPLESAIQQMGEVKEIRSMNQPGSSRIDVEMKDTFDGTELPQLWTKLRAKVENASRGLPDGVGKPYVDDGFGDVFGVFYAVTAEGFTDAERHELATFLRRELLAVDGVADVQVAGLPEEAIFVEPKMAITVNQNIPIGAVANALATANSVRPAGSLDSDGVETRLSAPEGSDSVSEIAGLTVGSQGEVINVVDMADVHRGRVDDPGQIIRFDGVEAFTLGVAGLSSENIVEVGKRVDARLAELDNQIPYGVELKPIYQQHVVVEQASNDFLVNLAMSVAIVVVVLAIFMGWRAAVVVGTTLLLTVVGTLMFMNLFSIEMERISLGALIIAMGMLVDNAIVVAEGMQIAMARGKTSREAAHEAAAKTQIPLLGATVIGIMAFAGIGLSPDSTGEFMFSLFAVIAISLLLSWLLALTATPLLGHYFFKQGSGDELDSYSGFLFRGYGALLRLSLMMRWLVVPGLIAVTVLCFIGFGQVKQQFFPNSNTPLFFVNYKLPQGSSIQTTSAHMQQVEDWLSNREEVASVASFIGKGATRFMLTYESEDPNPSYGHLIIRTNSLEAIPALQEDLEAFGKAQFPEGEFRTQRLVFGPGGGAPIEVRFAGPDPRVLRALGDEAMQRLREGSPNILSVRQDWREQEVTLKPVYATDRAQTAGVTREAIADALQFSTDGLTAGVFRERERLIPIIIRRPAEGDYNLMDQLVFSESAGSFVPLEQMIDGVNVVVENTLVHRRDRVATLTVGADIPPDLTAASVFAEIRQTIEAIEVPTGYTMEWGGEHENSSDANASLGKQLPVTILIMVLISVLLFNAIRQPIIIWLLVPMSVNGVVIGLLGTGMPFTFTALLGLLSLSGMLIKNGIVLVEEIDLVRAEGRPLREAIVEASVSRLRPVMLAAVTTILGMAPLLSDAFFVSMAITIMGGLAFATILTLVAAPVFYLIFFGRDEKREAAVA</sequence>
<dbReference type="GO" id="GO:0042910">
    <property type="term" value="F:xenobiotic transmembrane transporter activity"/>
    <property type="evidence" value="ECO:0007669"/>
    <property type="project" value="TreeGrafter"/>
</dbReference>
<dbReference type="PANTHER" id="PTHR32063">
    <property type="match status" value="1"/>
</dbReference>
<dbReference type="PRINTS" id="PR00702">
    <property type="entry name" value="ACRIFLAVINRP"/>
</dbReference>
<keyword evidence="1" id="KW-0812">Transmembrane</keyword>
<name>A0A0H5D4W7_9RHOB</name>
<feature type="transmembrane region" description="Helical" evidence="1">
    <location>
        <begin position="945"/>
        <end position="964"/>
    </location>
</feature>
<dbReference type="SUPFAM" id="SSF82693">
    <property type="entry name" value="Multidrug efflux transporter AcrB pore domain, PN1, PN2, PC1 and PC2 subdomains"/>
    <property type="match status" value="3"/>
</dbReference>
<dbReference type="Gene3D" id="3.30.2090.10">
    <property type="entry name" value="Multidrug efflux transporter AcrB TolC docking domain, DN and DC subdomains"/>
    <property type="match status" value="2"/>
</dbReference>
<evidence type="ECO:0000313" key="3">
    <source>
        <dbReference type="Proteomes" id="UP000043764"/>
    </source>
</evidence>
<reference evidence="3" key="1">
    <citation type="submission" date="2015-05" db="EMBL/GenBank/DDBJ databases">
        <authorList>
            <person name="Rodrigo-Torres Lidia"/>
            <person name="Arahal R.David."/>
        </authorList>
    </citation>
    <scope>NUCLEOTIDE SEQUENCE [LARGE SCALE GENOMIC DNA]</scope>
    <source>
        <strain evidence="3">CECT 7321</strain>
    </source>
</reference>
<dbReference type="Gene3D" id="3.30.70.1320">
    <property type="entry name" value="Multidrug efflux transporter AcrB pore domain like"/>
    <property type="match status" value="1"/>
</dbReference>
<dbReference type="RefSeq" id="WP_050673712.1">
    <property type="nucleotide sequence ID" value="NZ_CVRL01000035.1"/>
</dbReference>
<dbReference type="Gene3D" id="3.30.70.1440">
    <property type="entry name" value="Multidrug efflux transporter AcrB pore domain"/>
    <property type="match status" value="1"/>
</dbReference>
<dbReference type="InterPro" id="IPR027463">
    <property type="entry name" value="AcrB_DN_DC_subdom"/>
</dbReference>
<feature type="transmembrane region" description="Helical" evidence="1">
    <location>
        <begin position="12"/>
        <end position="30"/>
    </location>
</feature>
<feature type="transmembrane region" description="Helical" evidence="1">
    <location>
        <begin position="432"/>
        <end position="452"/>
    </location>
</feature>
<dbReference type="EMBL" id="CVRL01000035">
    <property type="protein sequence ID" value="CRL11748.1"/>
    <property type="molecule type" value="Genomic_DNA"/>
</dbReference>
<dbReference type="Gene3D" id="3.30.70.1430">
    <property type="entry name" value="Multidrug efflux transporter AcrB pore domain"/>
    <property type="match status" value="2"/>
</dbReference>
<feature type="transmembrane region" description="Helical" evidence="1">
    <location>
        <begin position="520"/>
        <end position="540"/>
    </location>
</feature>
<feature type="transmembrane region" description="Helical" evidence="1">
    <location>
        <begin position="386"/>
        <end position="411"/>
    </location>
</feature>
<keyword evidence="1" id="KW-1133">Transmembrane helix</keyword>
<dbReference type="GO" id="GO:0005886">
    <property type="term" value="C:plasma membrane"/>
    <property type="evidence" value="ECO:0007669"/>
    <property type="project" value="TreeGrafter"/>
</dbReference>
<dbReference type="AlphaFoldDB" id="A0A0H5D4W7"/>
<accession>A0A0H5D4W7</accession>
<organism evidence="2 3">
    <name type="scientific">Phaeobacter italicus</name>
    <dbReference type="NCBI Taxonomy" id="481446"/>
    <lineage>
        <taxon>Bacteria</taxon>
        <taxon>Pseudomonadati</taxon>
        <taxon>Pseudomonadota</taxon>
        <taxon>Alphaproteobacteria</taxon>
        <taxon>Rhodobacterales</taxon>
        <taxon>Roseobacteraceae</taxon>
        <taxon>Phaeobacter</taxon>
    </lineage>
</organism>
<dbReference type="STRING" id="481446.NIT7645_03783"/>
<evidence type="ECO:0000256" key="1">
    <source>
        <dbReference type="SAM" id="Phobius"/>
    </source>
</evidence>
<keyword evidence="1" id="KW-0472">Membrane</keyword>
<keyword evidence="3" id="KW-1185">Reference proteome</keyword>
<dbReference type="SUPFAM" id="SSF82866">
    <property type="entry name" value="Multidrug efflux transporter AcrB transmembrane domain"/>
    <property type="match status" value="2"/>
</dbReference>
<feature type="transmembrane region" description="Helical" evidence="1">
    <location>
        <begin position="359"/>
        <end position="380"/>
    </location>
</feature>
<feature type="transmembrane region" description="Helical" evidence="1">
    <location>
        <begin position="851"/>
        <end position="870"/>
    </location>
</feature>
<feature type="transmembrane region" description="Helical" evidence="1">
    <location>
        <begin position="970"/>
        <end position="1001"/>
    </location>
</feature>
<protein>
    <submittedName>
        <fullName evidence="2">Cation efflux system protein CzcA</fullName>
    </submittedName>
</protein>
<dbReference type="PANTHER" id="PTHR32063:SF18">
    <property type="entry name" value="CATION EFFLUX SYSTEM PROTEIN"/>
    <property type="match status" value="1"/>
</dbReference>
<proteinExistence type="predicted"/>
<feature type="transmembrane region" description="Helical" evidence="1">
    <location>
        <begin position="334"/>
        <end position="352"/>
    </location>
</feature>
<feature type="transmembrane region" description="Helical" evidence="1">
    <location>
        <begin position="458"/>
        <end position="480"/>
    </location>
</feature>
<dbReference type="Gene3D" id="1.20.1640.10">
    <property type="entry name" value="Multidrug efflux transporter AcrB transmembrane domain"/>
    <property type="match status" value="2"/>
</dbReference>
<gene>
    <name evidence="2" type="primary">czcA</name>
    <name evidence="2" type="ORF">NIT7321_02618</name>
</gene>
<dbReference type="Proteomes" id="UP000043764">
    <property type="component" value="Unassembled WGS sequence"/>
</dbReference>
<dbReference type="InterPro" id="IPR001036">
    <property type="entry name" value="Acrflvin-R"/>
</dbReference>
<evidence type="ECO:0000313" key="2">
    <source>
        <dbReference type="EMBL" id="CRL11748.1"/>
    </source>
</evidence>